<dbReference type="EMBL" id="JARK01001351">
    <property type="protein sequence ID" value="EYC23597.1"/>
    <property type="molecule type" value="Genomic_DNA"/>
</dbReference>
<feature type="region of interest" description="Disordered" evidence="1">
    <location>
        <begin position="1"/>
        <end position="52"/>
    </location>
</feature>
<comment type="caution">
    <text evidence="2">The sequence shown here is derived from an EMBL/GenBank/DDBJ whole genome shotgun (WGS) entry which is preliminary data.</text>
</comment>
<dbReference type="OrthoDB" id="5900954at2759"/>
<evidence type="ECO:0000313" key="2">
    <source>
        <dbReference type="EMBL" id="EYC23597.1"/>
    </source>
</evidence>
<reference evidence="3" key="1">
    <citation type="journal article" date="2015" name="Nat. Genet.">
        <title>The genome and transcriptome of the zoonotic hookworm Ancylostoma ceylanicum identify infection-specific gene families.</title>
        <authorList>
            <person name="Schwarz E.M."/>
            <person name="Hu Y."/>
            <person name="Antoshechkin I."/>
            <person name="Miller M.M."/>
            <person name="Sternberg P.W."/>
            <person name="Aroian R.V."/>
        </authorList>
    </citation>
    <scope>NUCLEOTIDE SEQUENCE</scope>
    <source>
        <strain evidence="3">HY135</strain>
    </source>
</reference>
<sequence>MNPTFPHLAGPVSAPRNASAKPPSIHTATKISRFPKKGTSWPTGSANNFSISFESQDQDELIKQLERVKQMRRMNTDDVATQHSK</sequence>
<name>A0A016V9D5_9BILA</name>
<dbReference type="Proteomes" id="UP000024635">
    <property type="component" value="Unassembled WGS sequence"/>
</dbReference>
<evidence type="ECO:0000313" key="3">
    <source>
        <dbReference type="Proteomes" id="UP000024635"/>
    </source>
</evidence>
<protein>
    <submittedName>
        <fullName evidence="2">Uncharacterized protein</fullName>
    </submittedName>
</protein>
<evidence type="ECO:0000256" key="1">
    <source>
        <dbReference type="SAM" id="MobiDB-lite"/>
    </source>
</evidence>
<dbReference type="AlphaFoldDB" id="A0A016V9D5"/>
<gene>
    <name evidence="2" type="primary">Acey_s0015.g2736</name>
    <name evidence="2" type="ORF">Y032_0015g2736</name>
</gene>
<organism evidence="2 3">
    <name type="scientific">Ancylostoma ceylanicum</name>
    <dbReference type="NCBI Taxonomy" id="53326"/>
    <lineage>
        <taxon>Eukaryota</taxon>
        <taxon>Metazoa</taxon>
        <taxon>Ecdysozoa</taxon>
        <taxon>Nematoda</taxon>
        <taxon>Chromadorea</taxon>
        <taxon>Rhabditida</taxon>
        <taxon>Rhabditina</taxon>
        <taxon>Rhabditomorpha</taxon>
        <taxon>Strongyloidea</taxon>
        <taxon>Ancylostomatidae</taxon>
        <taxon>Ancylostomatinae</taxon>
        <taxon>Ancylostoma</taxon>
    </lineage>
</organism>
<proteinExistence type="predicted"/>
<accession>A0A016V9D5</accession>
<keyword evidence="3" id="KW-1185">Reference proteome</keyword>
<feature type="compositionally biased region" description="Polar residues" evidence="1">
    <location>
        <begin position="40"/>
        <end position="52"/>
    </location>
</feature>